<organism evidence="2 3">
    <name type="scientific">Ostreobium quekettii</name>
    <dbReference type="NCBI Taxonomy" id="121088"/>
    <lineage>
        <taxon>Eukaryota</taxon>
        <taxon>Viridiplantae</taxon>
        <taxon>Chlorophyta</taxon>
        <taxon>core chlorophytes</taxon>
        <taxon>Ulvophyceae</taxon>
        <taxon>TCBD clade</taxon>
        <taxon>Bryopsidales</taxon>
        <taxon>Ostreobineae</taxon>
        <taxon>Ostreobiaceae</taxon>
        <taxon>Ostreobium</taxon>
    </lineage>
</organism>
<gene>
    <name evidence="2" type="ORF">OSTQU699_LOCUS9633</name>
</gene>
<name>A0A8S1JEP9_9CHLO</name>
<evidence type="ECO:0000256" key="1">
    <source>
        <dbReference type="SAM" id="MobiDB-lite"/>
    </source>
</evidence>
<feature type="region of interest" description="Disordered" evidence="1">
    <location>
        <begin position="193"/>
        <end position="217"/>
    </location>
</feature>
<sequence>MVVREGDEGVCALHELLQGNRAVPSSVHIINNCPTLRVQTSNGAVHLSICRSRWVENGLDTRQMGVEHRVRQFQILHHIQTSGSSPSLAQHVRGSCQLICLTVDLPHLTTVSASNAMPLSRSCSPSGNLESTSQFPKQLLRIQQCDSHNWEGFKKGQLVVVWDIDNLILCIPPLERRPCFTWAMVSAHPAGVSPLSQPTSPNPTSGSFHSSVCIASL</sequence>
<feature type="compositionally biased region" description="Polar residues" evidence="1">
    <location>
        <begin position="194"/>
        <end position="210"/>
    </location>
</feature>
<comment type="caution">
    <text evidence="2">The sequence shown here is derived from an EMBL/GenBank/DDBJ whole genome shotgun (WGS) entry which is preliminary data.</text>
</comment>
<proteinExistence type="predicted"/>
<accession>A0A8S1JEP9</accession>
<dbReference type="EMBL" id="CAJHUC010002726">
    <property type="protein sequence ID" value="CAD7704278.1"/>
    <property type="molecule type" value="Genomic_DNA"/>
</dbReference>
<keyword evidence="3" id="KW-1185">Reference proteome</keyword>
<reference evidence="2" key="1">
    <citation type="submission" date="2020-12" db="EMBL/GenBank/DDBJ databases">
        <authorList>
            <person name="Iha C."/>
        </authorList>
    </citation>
    <scope>NUCLEOTIDE SEQUENCE</scope>
</reference>
<dbReference type="Proteomes" id="UP000708148">
    <property type="component" value="Unassembled WGS sequence"/>
</dbReference>
<evidence type="ECO:0000313" key="3">
    <source>
        <dbReference type="Proteomes" id="UP000708148"/>
    </source>
</evidence>
<evidence type="ECO:0000313" key="2">
    <source>
        <dbReference type="EMBL" id="CAD7704278.1"/>
    </source>
</evidence>
<dbReference type="AlphaFoldDB" id="A0A8S1JEP9"/>
<protein>
    <submittedName>
        <fullName evidence="2">Uncharacterized protein</fullName>
    </submittedName>
</protein>